<proteinExistence type="predicted"/>
<dbReference type="PANTHER" id="PTHR43591">
    <property type="entry name" value="METHYLTRANSFERASE"/>
    <property type="match status" value="1"/>
</dbReference>
<evidence type="ECO:0000256" key="1">
    <source>
        <dbReference type="SAM" id="MobiDB-lite"/>
    </source>
</evidence>
<feature type="compositionally biased region" description="Low complexity" evidence="1">
    <location>
        <begin position="412"/>
        <end position="425"/>
    </location>
</feature>
<evidence type="ECO:0000313" key="4">
    <source>
        <dbReference type="Proteomes" id="UP000267821"/>
    </source>
</evidence>
<feature type="compositionally biased region" description="Polar residues" evidence="1">
    <location>
        <begin position="37"/>
        <end position="46"/>
    </location>
</feature>
<accession>A0A3N4LXN8</accession>
<dbReference type="InterPro" id="IPR029063">
    <property type="entry name" value="SAM-dependent_MTases_sf"/>
</dbReference>
<dbReference type="GO" id="GO:0008757">
    <property type="term" value="F:S-adenosylmethionine-dependent methyltransferase activity"/>
    <property type="evidence" value="ECO:0007669"/>
    <property type="project" value="InterPro"/>
</dbReference>
<gene>
    <name evidence="3" type="ORF">L211DRAFT_779448</name>
</gene>
<dbReference type="Pfam" id="PF08241">
    <property type="entry name" value="Methyltransf_11"/>
    <property type="match status" value="1"/>
</dbReference>
<reference evidence="3 4" key="1">
    <citation type="journal article" date="2018" name="Nat. Ecol. Evol.">
        <title>Pezizomycetes genomes reveal the molecular basis of ectomycorrhizal truffle lifestyle.</title>
        <authorList>
            <person name="Murat C."/>
            <person name="Payen T."/>
            <person name="Noel B."/>
            <person name="Kuo A."/>
            <person name="Morin E."/>
            <person name="Chen J."/>
            <person name="Kohler A."/>
            <person name="Krizsan K."/>
            <person name="Balestrini R."/>
            <person name="Da Silva C."/>
            <person name="Montanini B."/>
            <person name="Hainaut M."/>
            <person name="Levati E."/>
            <person name="Barry K.W."/>
            <person name="Belfiori B."/>
            <person name="Cichocki N."/>
            <person name="Clum A."/>
            <person name="Dockter R.B."/>
            <person name="Fauchery L."/>
            <person name="Guy J."/>
            <person name="Iotti M."/>
            <person name="Le Tacon F."/>
            <person name="Lindquist E.A."/>
            <person name="Lipzen A."/>
            <person name="Malagnac F."/>
            <person name="Mello A."/>
            <person name="Molinier V."/>
            <person name="Miyauchi S."/>
            <person name="Poulain J."/>
            <person name="Riccioni C."/>
            <person name="Rubini A."/>
            <person name="Sitrit Y."/>
            <person name="Splivallo R."/>
            <person name="Traeger S."/>
            <person name="Wang M."/>
            <person name="Zifcakova L."/>
            <person name="Wipf D."/>
            <person name="Zambonelli A."/>
            <person name="Paolocci F."/>
            <person name="Nowrousian M."/>
            <person name="Ottonello S."/>
            <person name="Baldrian P."/>
            <person name="Spatafora J.W."/>
            <person name="Henrissat B."/>
            <person name="Nagy L.G."/>
            <person name="Aury J.M."/>
            <person name="Wincker P."/>
            <person name="Grigoriev I.V."/>
            <person name="Bonfante P."/>
            <person name="Martin F.M."/>
        </authorList>
    </citation>
    <scope>NUCLEOTIDE SEQUENCE [LARGE SCALE GENOMIC DNA]</scope>
    <source>
        <strain evidence="3 4">ATCC MYA-4762</strain>
    </source>
</reference>
<name>A0A3N4LXN8_9PEZI</name>
<sequence length="525" mass="59332">MRIDDVRDLENEFAFAHTTDRTPTSPADFATTKGVKPNSNSSLPFSINTAEDVSLQPPSTLGGSSANGTVPEDLADKLDATPLCAFRQFLKSSGERDAFIQRSDRFDALQTQRICTHLRNDYQVVPVKKAKKLEEQSATSNRIIKQREVADKMLTSMWAMMSFRWMAFGRLLVSPAHELLVATCEKKSIRRDSSGTESEQDRKRILDLGGIPVGDWGWYCAYDYPKSKVYTVTPRTTCTSSASVVESDTPGQSAKCRGPKNHRYFTVSYLWRLPFPDNHFDVVSARSLFMALKTHYGKGRSPTMDLISPVNIMDEYDLCLEECLRVLKPGGYLEYFLFDNDIVNPGPLAVEISMKFTNELEANSYDPYPTRKWIKRLNKAGYGDMKRAWIFLPMAPQVKPKPQSKDGEYEVQPQIQQHQQSGSSNNNIDAVKEEVRRKLEAWEDLGTMKGSTESVAPVTGLIGSWVWERWMLKTSAEVEEGSEWNLSLDTIGSVLDEGRDMKSGWRAMMGWARKPPANNIRHGWS</sequence>
<dbReference type="Gene3D" id="3.40.50.150">
    <property type="entry name" value="Vaccinia Virus protein VP39"/>
    <property type="match status" value="1"/>
</dbReference>
<dbReference type="InterPro" id="IPR013216">
    <property type="entry name" value="Methyltransf_11"/>
</dbReference>
<dbReference type="AlphaFoldDB" id="A0A3N4LXN8"/>
<feature type="region of interest" description="Disordered" evidence="1">
    <location>
        <begin position="14"/>
        <end position="46"/>
    </location>
</feature>
<dbReference type="InParanoid" id="A0A3N4LXN8"/>
<dbReference type="STRING" id="1051890.A0A3N4LXN8"/>
<keyword evidence="4" id="KW-1185">Reference proteome</keyword>
<protein>
    <recommendedName>
        <fullName evidence="2">Methyltransferase type 11 domain-containing protein</fullName>
    </recommendedName>
</protein>
<dbReference type="OrthoDB" id="10256176at2759"/>
<dbReference type="Proteomes" id="UP000267821">
    <property type="component" value="Unassembled WGS sequence"/>
</dbReference>
<dbReference type="EMBL" id="ML121531">
    <property type="protein sequence ID" value="RPB27653.1"/>
    <property type="molecule type" value="Genomic_DNA"/>
</dbReference>
<dbReference type="PANTHER" id="PTHR43591:SF92">
    <property type="entry name" value="METHYLTRANSFERASE TYPE 11 DOMAIN-CONTAINING PROTEIN"/>
    <property type="match status" value="1"/>
</dbReference>
<feature type="domain" description="Methyltransferase type 11" evidence="2">
    <location>
        <begin position="254"/>
        <end position="333"/>
    </location>
</feature>
<dbReference type="SUPFAM" id="SSF53335">
    <property type="entry name" value="S-adenosyl-L-methionine-dependent methyltransferases"/>
    <property type="match status" value="1"/>
</dbReference>
<feature type="region of interest" description="Disordered" evidence="1">
    <location>
        <begin position="399"/>
        <end position="425"/>
    </location>
</feature>
<evidence type="ECO:0000259" key="2">
    <source>
        <dbReference type="Pfam" id="PF08241"/>
    </source>
</evidence>
<organism evidence="3 4">
    <name type="scientific">Terfezia boudieri ATCC MYA-4762</name>
    <dbReference type="NCBI Taxonomy" id="1051890"/>
    <lineage>
        <taxon>Eukaryota</taxon>
        <taxon>Fungi</taxon>
        <taxon>Dikarya</taxon>
        <taxon>Ascomycota</taxon>
        <taxon>Pezizomycotina</taxon>
        <taxon>Pezizomycetes</taxon>
        <taxon>Pezizales</taxon>
        <taxon>Pezizaceae</taxon>
        <taxon>Terfezia</taxon>
    </lineage>
</organism>
<evidence type="ECO:0000313" key="3">
    <source>
        <dbReference type="EMBL" id="RPB27653.1"/>
    </source>
</evidence>